<dbReference type="Gene3D" id="1.25.10.10">
    <property type="entry name" value="Leucine-rich Repeat Variant"/>
    <property type="match status" value="2"/>
</dbReference>
<dbReference type="EMBL" id="BLAE01000096">
    <property type="protein sequence ID" value="GES16273.1"/>
    <property type="molecule type" value="Genomic_DNA"/>
</dbReference>
<dbReference type="SUPFAM" id="SSF160631">
    <property type="entry name" value="SMI1/KNR4-like"/>
    <property type="match status" value="1"/>
</dbReference>
<organism evidence="1 2">
    <name type="scientific">Acrocarpospora macrocephala</name>
    <dbReference type="NCBI Taxonomy" id="150177"/>
    <lineage>
        <taxon>Bacteria</taxon>
        <taxon>Bacillati</taxon>
        <taxon>Actinomycetota</taxon>
        <taxon>Actinomycetes</taxon>
        <taxon>Streptosporangiales</taxon>
        <taxon>Streptosporangiaceae</taxon>
        <taxon>Acrocarpospora</taxon>
    </lineage>
</organism>
<dbReference type="InterPro" id="IPR016024">
    <property type="entry name" value="ARM-type_fold"/>
</dbReference>
<dbReference type="Proteomes" id="UP000331127">
    <property type="component" value="Unassembled WGS sequence"/>
</dbReference>
<evidence type="ECO:0000313" key="1">
    <source>
        <dbReference type="EMBL" id="GES16273.1"/>
    </source>
</evidence>
<keyword evidence="2" id="KW-1185">Reference proteome</keyword>
<sequence>MIPINQQLTRIAAKVRAAAAVPGNLAIFGASKHKFVLNPPLAAGTVIEFEHTHEIRLPEAYRVFITSLADGGVGPSYGLLPLADAYAELSGIFHGHLAVPSPFEPGMTYGNEWWDEFFDEEDNRDPCQGAIAVVHHGCTSYTLLIVSGPARGRLVSIDLNGVPAPYVLEDNDFLCWYERWLDELAAGYDVSRVFEKIPGGEDELLAIAATDPSPERRARSTWSLCALPALTPAGLRALADVITDPIASVRSAALRAARHFRASEAEDQARTALQDTDPAVRSEAMSTLQALQISDLATIARTMLSDPDHDVTFRAIWALRDSGKLAVEDLAPLTSAADPRVRATATHYLQDAVGDGIDTLLTTALGDSQAQVRWTAVQVVVRRNLRHLQPHLTALLKIETDRTVLINLQRALPQLTEGRL</sequence>
<evidence type="ECO:0008006" key="3">
    <source>
        <dbReference type="Google" id="ProtNLM"/>
    </source>
</evidence>
<dbReference type="InterPro" id="IPR037883">
    <property type="entry name" value="Knr4/Smi1-like_sf"/>
</dbReference>
<dbReference type="InterPro" id="IPR011989">
    <property type="entry name" value="ARM-like"/>
</dbReference>
<dbReference type="AlphaFoldDB" id="A0A5M3XBK1"/>
<comment type="caution">
    <text evidence="1">The sequence shown here is derived from an EMBL/GenBank/DDBJ whole genome shotgun (WGS) entry which is preliminary data.</text>
</comment>
<protein>
    <recommendedName>
        <fullName evidence="3">Knr4/Smi1-like domain-containing protein</fullName>
    </recommendedName>
</protein>
<reference evidence="1 2" key="1">
    <citation type="submission" date="2019-10" db="EMBL/GenBank/DDBJ databases">
        <title>Whole genome shotgun sequence of Acrocarpospora macrocephala NBRC 16266.</title>
        <authorList>
            <person name="Ichikawa N."/>
            <person name="Kimura A."/>
            <person name="Kitahashi Y."/>
            <person name="Komaki H."/>
            <person name="Oguchi A."/>
        </authorList>
    </citation>
    <scope>NUCLEOTIDE SEQUENCE [LARGE SCALE GENOMIC DNA]</scope>
    <source>
        <strain evidence="1 2">NBRC 16266</strain>
    </source>
</reference>
<name>A0A5M3XBK1_9ACTN</name>
<gene>
    <name evidence="1" type="ORF">Amac_098710</name>
</gene>
<evidence type="ECO:0000313" key="2">
    <source>
        <dbReference type="Proteomes" id="UP000331127"/>
    </source>
</evidence>
<dbReference type="SUPFAM" id="SSF48371">
    <property type="entry name" value="ARM repeat"/>
    <property type="match status" value="1"/>
</dbReference>
<proteinExistence type="predicted"/>
<dbReference type="Pfam" id="PF13646">
    <property type="entry name" value="HEAT_2"/>
    <property type="match status" value="1"/>
</dbReference>
<accession>A0A5M3XBK1</accession>